<gene>
    <name evidence="1" type="ORF">NPRO_22950</name>
</gene>
<dbReference type="AlphaFoldDB" id="A0A809RB63"/>
<accession>A0A809RB63</accession>
<dbReference type="GO" id="GO:0051301">
    <property type="term" value="P:cell division"/>
    <property type="evidence" value="ECO:0007669"/>
    <property type="project" value="UniProtKB-KW"/>
</dbReference>
<sequence length="238" mass="25961">MRKRSKKPLPWRAILWTMFLGNTLAGLVLSPVTAVRTVRVVGAPHWDELRVQSILEGLKATPVLAIDVAKVETEVQAASSVDSARLSRTPFGSAKLEVVYRQPVARVMGSKSLFLCADGKIAEFLEPQTPAITVKLPEPSAQPVATLAGAWDFSGLADVCRKLENLPFAKDWIVEMNAFGSVFLQAGPVVVIEFGDTSKIDEKLDALAALFEDHHDLLDRVRSINVTAPARPMVVPLR</sequence>
<proteinExistence type="predicted"/>
<keyword evidence="1" id="KW-0131">Cell cycle</keyword>
<evidence type="ECO:0000313" key="2">
    <source>
        <dbReference type="Proteomes" id="UP000662873"/>
    </source>
</evidence>
<dbReference type="Proteomes" id="UP000662873">
    <property type="component" value="Chromosome"/>
</dbReference>
<dbReference type="EMBL" id="AP021858">
    <property type="protein sequence ID" value="BBO24700.1"/>
    <property type="molecule type" value="Genomic_DNA"/>
</dbReference>
<name>A0A809RB63_9BACT</name>
<evidence type="ECO:0000313" key="1">
    <source>
        <dbReference type="EMBL" id="BBO24700.1"/>
    </source>
</evidence>
<reference evidence="1" key="1">
    <citation type="journal article" name="DNA Res.">
        <title>The physiological potential of anammox bacteria as revealed by their core genome structure.</title>
        <authorList>
            <person name="Okubo T."/>
            <person name="Toyoda A."/>
            <person name="Fukuhara K."/>
            <person name="Uchiyama I."/>
            <person name="Harigaya Y."/>
            <person name="Kuroiwa M."/>
            <person name="Suzuki T."/>
            <person name="Murakami Y."/>
            <person name="Suwa Y."/>
            <person name="Takami H."/>
        </authorList>
    </citation>
    <scope>NUCLEOTIDE SEQUENCE</scope>
    <source>
        <strain evidence="1">317325-2</strain>
    </source>
</reference>
<dbReference type="KEGG" id="npy:NPRO_22950"/>
<organism evidence="1 2">
    <name type="scientific">Candidatus Nitrosymbiomonas proteolyticus</name>
    <dbReference type="NCBI Taxonomy" id="2608984"/>
    <lineage>
        <taxon>Bacteria</taxon>
        <taxon>Bacillati</taxon>
        <taxon>Armatimonadota</taxon>
        <taxon>Armatimonadota incertae sedis</taxon>
        <taxon>Candidatus Nitrosymbiomonas</taxon>
    </lineage>
</organism>
<protein>
    <submittedName>
        <fullName evidence="1">Cell division protein FtsQ</fullName>
    </submittedName>
</protein>
<keyword evidence="1" id="KW-0132">Cell division</keyword>